<proteinExistence type="predicted"/>
<sequence length="87" mass="10185">MSKYIVPMEIPKHCDDCPFGHLHYFRLFWTSGSVTDTIDKKENKPDTYGYVCNVDFSKNGKYTKVMRAKCGKNIKKPKWCKLESVEE</sequence>
<protein>
    <submittedName>
        <fullName evidence="1">Uncharacterized protein</fullName>
    </submittedName>
</protein>
<accession>A0A8S5NFQ3</accession>
<organism evidence="1">
    <name type="scientific">Siphoviridae sp. ctxzZ3</name>
    <dbReference type="NCBI Taxonomy" id="2826523"/>
    <lineage>
        <taxon>Viruses</taxon>
        <taxon>Duplodnaviria</taxon>
        <taxon>Heunggongvirae</taxon>
        <taxon>Uroviricota</taxon>
        <taxon>Caudoviricetes</taxon>
    </lineage>
</organism>
<reference evidence="1" key="1">
    <citation type="journal article" date="2021" name="Proc. Natl. Acad. Sci. U.S.A.">
        <title>A Catalog of Tens of Thousands of Viruses from Human Metagenomes Reveals Hidden Associations with Chronic Diseases.</title>
        <authorList>
            <person name="Tisza M.J."/>
            <person name="Buck C.B."/>
        </authorList>
    </citation>
    <scope>NUCLEOTIDE SEQUENCE</scope>
    <source>
        <strain evidence="1">CtxzZ3</strain>
    </source>
</reference>
<name>A0A8S5NFQ3_9CAUD</name>
<evidence type="ECO:0000313" key="1">
    <source>
        <dbReference type="EMBL" id="DAD92931.1"/>
    </source>
</evidence>
<dbReference type="EMBL" id="BK015148">
    <property type="protein sequence ID" value="DAD92931.1"/>
    <property type="molecule type" value="Genomic_DNA"/>
</dbReference>